<comment type="caution">
    <text evidence="2">The sequence shown here is derived from an EMBL/GenBank/DDBJ whole genome shotgun (WGS) entry which is preliminary data.</text>
</comment>
<evidence type="ECO:0000256" key="1">
    <source>
        <dbReference type="SAM" id="MobiDB-lite"/>
    </source>
</evidence>
<evidence type="ECO:0000313" key="3">
    <source>
        <dbReference type="Proteomes" id="UP001239909"/>
    </source>
</evidence>
<reference evidence="2 3" key="1">
    <citation type="submission" date="2023-04" db="EMBL/GenBank/DDBJ databases">
        <title>Marinoamorphus aggregata gen. nov., sp. Nov., isolate from tissue of brittle star Ophioplocus japonicus.</title>
        <authorList>
            <person name="Kawano K."/>
            <person name="Sawayama S."/>
            <person name="Nakagawa S."/>
        </authorList>
    </citation>
    <scope>NUCLEOTIDE SEQUENCE [LARGE SCALE GENOMIC DNA]</scope>
    <source>
        <strain evidence="2 3">NKW23</strain>
    </source>
</reference>
<evidence type="ECO:0000313" key="2">
    <source>
        <dbReference type="EMBL" id="GMG84712.1"/>
    </source>
</evidence>
<name>A0ABQ6LR33_9RHOB</name>
<organism evidence="2 3">
    <name type="scientific">Paralimibaculum aggregatum</name>
    <dbReference type="NCBI Taxonomy" id="3036245"/>
    <lineage>
        <taxon>Bacteria</taxon>
        <taxon>Pseudomonadati</taxon>
        <taxon>Pseudomonadota</taxon>
        <taxon>Alphaproteobacteria</taxon>
        <taxon>Rhodobacterales</taxon>
        <taxon>Paracoccaceae</taxon>
        <taxon>Paralimibaculum</taxon>
    </lineage>
</organism>
<gene>
    <name evidence="2" type="ORF">LNKW23_39280</name>
</gene>
<dbReference type="EMBL" id="BSYI01000041">
    <property type="protein sequence ID" value="GMG84712.1"/>
    <property type="molecule type" value="Genomic_DNA"/>
</dbReference>
<feature type="region of interest" description="Disordered" evidence="1">
    <location>
        <begin position="21"/>
        <end position="60"/>
    </location>
</feature>
<accession>A0ABQ6LR33</accession>
<sequence length="133" mass="13758">MAICASAIRAEAIRSEPGARRHLHGGRVHGAFPTVPSARGTSARGHPCESHRLGGIGSEPDVRRHLRGAIRTEAIRSGAVRSEPGVRRHLRGALRTGASAGGHPLGLHPLGAGRAAVRVRDRAGGAFLAARSA</sequence>
<dbReference type="Proteomes" id="UP001239909">
    <property type="component" value="Unassembled WGS sequence"/>
</dbReference>
<keyword evidence="3" id="KW-1185">Reference proteome</keyword>
<proteinExistence type="predicted"/>
<protein>
    <submittedName>
        <fullName evidence="2">Uncharacterized protein</fullName>
    </submittedName>
</protein>